<dbReference type="PROSITE" id="PS51257">
    <property type="entry name" value="PROKAR_LIPOPROTEIN"/>
    <property type="match status" value="1"/>
</dbReference>
<feature type="transmembrane region" description="Helical" evidence="1">
    <location>
        <begin position="12"/>
        <end position="39"/>
    </location>
</feature>
<keyword evidence="1" id="KW-0472">Membrane</keyword>
<feature type="transmembrane region" description="Helical" evidence="1">
    <location>
        <begin position="59"/>
        <end position="83"/>
    </location>
</feature>
<dbReference type="Proteomes" id="UP000660454">
    <property type="component" value="Unassembled WGS sequence"/>
</dbReference>
<reference evidence="2 3" key="1">
    <citation type="submission" date="2021-01" db="EMBL/GenBank/DDBJ databases">
        <title>Whole genome shotgun sequence of Microbispora siamensis NBRC 104113.</title>
        <authorList>
            <person name="Komaki H."/>
            <person name="Tamura T."/>
        </authorList>
    </citation>
    <scope>NUCLEOTIDE SEQUENCE [LARGE SCALE GENOMIC DNA]</scope>
    <source>
        <strain evidence="2 3">NBRC 104113</strain>
    </source>
</reference>
<feature type="transmembrane region" description="Helical" evidence="1">
    <location>
        <begin position="95"/>
        <end position="113"/>
    </location>
</feature>
<sequence>MNDKAAHPRRIAWIAPAVVNLILGCAGVFPLGFLWIFLAQYPLAALGLTDREPTDNDGIVPWLILLVGGVGTFIVVWMGINAGLRKLSRLARPQYWLFSTALSLLPFAALAIFPDIGKSLGLF</sequence>
<organism evidence="2 3">
    <name type="scientific">Microbispora siamensis</name>
    <dbReference type="NCBI Taxonomy" id="564413"/>
    <lineage>
        <taxon>Bacteria</taxon>
        <taxon>Bacillati</taxon>
        <taxon>Actinomycetota</taxon>
        <taxon>Actinomycetes</taxon>
        <taxon>Streptosporangiales</taxon>
        <taxon>Streptosporangiaceae</taxon>
        <taxon>Microbispora</taxon>
    </lineage>
</organism>
<evidence type="ECO:0000313" key="2">
    <source>
        <dbReference type="EMBL" id="GIH62938.1"/>
    </source>
</evidence>
<evidence type="ECO:0000256" key="1">
    <source>
        <dbReference type="SAM" id="Phobius"/>
    </source>
</evidence>
<comment type="caution">
    <text evidence="2">The sequence shown here is derived from an EMBL/GenBank/DDBJ whole genome shotgun (WGS) entry which is preliminary data.</text>
</comment>
<keyword evidence="3" id="KW-1185">Reference proteome</keyword>
<keyword evidence="1" id="KW-1133">Transmembrane helix</keyword>
<gene>
    <name evidence="2" type="ORF">Msi02_37550</name>
</gene>
<name>A0ABQ4GNE4_9ACTN</name>
<protein>
    <submittedName>
        <fullName evidence="2">Uncharacterized protein</fullName>
    </submittedName>
</protein>
<keyword evidence="1" id="KW-0812">Transmembrane</keyword>
<proteinExistence type="predicted"/>
<dbReference type="RefSeq" id="WP_204049527.1">
    <property type="nucleotide sequence ID" value="NZ_BOOF01000019.1"/>
</dbReference>
<evidence type="ECO:0000313" key="3">
    <source>
        <dbReference type="Proteomes" id="UP000660454"/>
    </source>
</evidence>
<dbReference type="EMBL" id="BOOF01000019">
    <property type="protein sequence ID" value="GIH62938.1"/>
    <property type="molecule type" value="Genomic_DNA"/>
</dbReference>
<accession>A0ABQ4GNE4</accession>